<dbReference type="EMBL" id="CP036268">
    <property type="protein sequence ID" value="QDT36798.1"/>
    <property type="molecule type" value="Genomic_DNA"/>
</dbReference>
<evidence type="ECO:0000313" key="1">
    <source>
        <dbReference type="EMBL" id="QDT36798.1"/>
    </source>
</evidence>
<dbReference type="Proteomes" id="UP000317318">
    <property type="component" value="Chromosome"/>
</dbReference>
<proteinExistence type="predicted"/>
<dbReference type="AlphaFoldDB" id="A0A517QYW7"/>
<accession>A0A517QYW7</accession>
<dbReference type="RefSeq" id="WP_145362975.1">
    <property type="nucleotide sequence ID" value="NZ_CP036268.1"/>
</dbReference>
<dbReference type="KEGG" id="svp:Pan189_11610"/>
<gene>
    <name evidence="1" type="ORF">Pan189_11610</name>
</gene>
<reference evidence="1 2" key="1">
    <citation type="submission" date="2019-02" db="EMBL/GenBank/DDBJ databases">
        <title>Deep-cultivation of Planctomycetes and their phenomic and genomic characterization uncovers novel biology.</title>
        <authorList>
            <person name="Wiegand S."/>
            <person name="Jogler M."/>
            <person name="Boedeker C."/>
            <person name="Pinto D."/>
            <person name="Vollmers J."/>
            <person name="Rivas-Marin E."/>
            <person name="Kohn T."/>
            <person name="Peeters S.H."/>
            <person name="Heuer A."/>
            <person name="Rast P."/>
            <person name="Oberbeckmann S."/>
            <person name="Bunk B."/>
            <person name="Jeske O."/>
            <person name="Meyerdierks A."/>
            <person name="Storesund J.E."/>
            <person name="Kallscheuer N."/>
            <person name="Luecker S."/>
            <person name="Lage O.M."/>
            <person name="Pohl T."/>
            <person name="Merkel B.J."/>
            <person name="Hornburger P."/>
            <person name="Mueller R.-W."/>
            <person name="Bruemmer F."/>
            <person name="Labrenz M."/>
            <person name="Spormann A.M."/>
            <person name="Op den Camp H."/>
            <person name="Overmann J."/>
            <person name="Amann R."/>
            <person name="Jetten M.S.M."/>
            <person name="Mascher T."/>
            <person name="Medema M.H."/>
            <person name="Devos D.P."/>
            <person name="Kaster A.-K."/>
            <person name="Ovreas L."/>
            <person name="Rohde M."/>
            <person name="Galperin M.Y."/>
            <person name="Jogler C."/>
        </authorList>
    </citation>
    <scope>NUCLEOTIDE SEQUENCE [LARGE SCALE GENOMIC DNA]</scope>
    <source>
        <strain evidence="1 2">Pan189</strain>
    </source>
</reference>
<organism evidence="1 2">
    <name type="scientific">Stratiformator vulcanicus</name>
    <dbReference type="NCBI Taxonomy" id="2527980"/>
    <lineage>
        <taxon>Bacteria</taxon>
        <taxon>Pseudomonadati</taxon>
        <taxon>Planctomycetota</taxon>
        <taxon>Planctomycetia</taxon>
        <taxon>Planctomycetales</taxon>
        <taxon>Planctomycetaceae</taxon>
        <taxon>Stratiformator</taxon>
    </lineage>
</organism>
<sequence>MALAGGAGLLQLVLTMLLGGGLAGGGIAGMPPGERDPNLIKAASTECLIYCEWVARGAGEPGGPGVVGFAADPEVKDFMEKLTSAVTSRLREEASREGPEQQIVAEQLPQLLIDLSARPGCILLNYAPRNVGGADAEPLDEAAAPWAAYLRGLEATLIIDGGEKSDEIADRIGKLLDVPPGLEKTDDLKMQSLPIPVPGLKMTLHRDENYFVLAVGRESLIETALSGIAGDGNGLAEDDRFAKAFEATEVKKLSSLLWLDSARLLEVGSTSFGMYGGVANGVARTLALDRLDSIATCVGVEEGQIVTRTELRVMDGDRVGIWALAAGEAIQADDFKTVPGDADFVAAVSINAKEILTQTRTIIAQTSPNSVEVLDRRIEQFETMLGHSLEEDVLTSFGQKVIIHNAPSTGGVFISSPIAMVEVTKPEQAFGIFSKSMSLLDDWLPGETREPPRRRGVFLAKQKFLGKTIYYVNFVGEDEVPFAPSFCFTGKHVVAAPHPQPIKAYLRYVDSPSDEQESFADVVQEMVSGSEGEVIAYNRLDANKAVDLLYAVVPYVAQIVMSEGQKRGLEMTVFDVPSAAAIRPYVFPATSLTTRTDRGYVVESRAALPVPGLQVAPAALAVPFFAVQRSASRARAMREFNLQRQERLLEKAEEAAEEAADEAAE</sequence>
<name>A0A517QYW7_9PLAN</name>
<keyword evidence="2" id="KW-1185">Reference proteome</keyword>
<evidence type="ECO:0000313" key="2">
    <source>
        <dbReference type="Proteomes" id="UP000317318"/>
    </source>
</evidence>
<dbReference type="OrthoDB" id="207708at2"/>
<protein>
    <submittedName>
        <fullName evidence="1">Uncharacterized protein</fullName>
    </submittedName>
</protein>